<accession>A0A853AD62</accession>
<dbReference type="Gene3D" id="3.90.1200.10">
    <property type="match status" value="1"/>
</dbReference>
<dbReference type="EMBL" id="JACBZD010000002">
    <property type="protein sequence ID" value="NYI08272.1"/>
    <property type="molecule type" value="Genomic_DNA"/>
</dbReference>
<protein>
    <submittedName>
        <fullName evidence="4">Ser/Thr protein kinase RdoA (MazF antagonist)</fullName>
    </submittedName>
</protein>
<feature type="compositionally biased region" description="Basic and acidic residues" evidence="2">
    <location>
        <begin position="476"/>
        <end position="485"/>
    </location>
</feature>
<reference evidence="4 5" key="1">
    <citation type="submission" date="2020-07" db="EMBL/GenBank/DDBJ databases">
        <title>Sequencing the genomes of 1000 actinobacteria strains.</title>
        <authorList>
            <person name="Klenk H.-P."/>
        </authorList>
    </citation>
    <scope>NUCLEOTIDE SEQUENCE [LARGE SCALE GENOMIC DNA]</scope>
    <source>
        <strain evidence="4 5">DSM 42178</strain>
    </source>
</reference>
<gene>
    <name evidence="4" type="ORF">FHU37_005301</name>
</gene>
<comment type="similarity">
    <text evidence="1">Belongs to the pseudomonas-type ThrB family.</text>
</comment>
<sequence>MGTAQDDGFRILGMGDAELVEPDWPPLTDAEAAGVLARFHLPGPAEPRSSAAEPRPGTAEPHPRSPAAPPDATAPPGGAPAGTPPGGTPAGTPAARVSWRSPRPLSAAAIVHLDGGDGAPERRLFVKRHHVTVRTTASLAAEHRFMAHLRRHGLPVAEVLPPSAPAQTGPAEAGPAQTGPAEAGPAKTSSTGPGPTGTALADGPWTYEVHTVLPGHDLYRDRFSWTPFHSPAHARAAGAALARLHLAAASFTAPARAPQPLLVSHEVFSAADPRTALDRFAAARPALAAFLAEHPDRYDRLAAAHLPHHRRLMRVAGGPAGLARLPVLWGHGDWHPTNLLWSRPDDDAEVSGILDFGLANASTAVHDIATALERFAVEWLRRDELPGPAAIRFEQVDAFLDGYERLRPLTEYESRLLPELVPLTHGDYALSEIDYFTGVLADRAHAETSWERYFVEHAAWFSGDGAALTEHLRERAARHTAERTARRGRARAAGPAATSTDSPPSTPTPSPAVSTAVPTAPRGRAAGGGPREGATP</sequence>
<dbReference type="GO" id="GO:0009088">
    <property type="term" value="P:threonine biosynthetic process"/>
    <property type="evidence" value="ECO:0007669"/>
    <property type="project" value="TreeGrafter"/>
</dbReference>
<organism evidence="4 5">
    <name type="scientific">Allostreptomyces psammosilenae</name>
    <dbReference type="NCBI Taxonomy" id="1892865"/>
    <lineage>
        <taxon>Bacteria</taxon>
        <taxon>Bacillati</taxon>
        <taxon>Actinomycetota</taxon>
        <taxon>Actinomycetes</taxon>
        <taxon>Kitasatosporales</taxon>
        <taxon>Streptomycetaceae</taxon>
        <taxon>Allostreptomyces</taxon>
    </lineage>
</organism>
<evidence type="ECO:0000256" key="1">
    <source>
        <dbReference type="ARBA" id="ARBA00038240"/>
    </source>
</evidence>
<feature type="region of interest" description="Disordered" evidence="2">
    <location>
        <begin position="38"/>
        <end position="97"/>
    </location>
</feature>
<name>A0A853AD62_9ACTN</name>
<keyword evidence="4" id="KW-0808">Transferase</keyword>
<feature type="compositionally biased region" description="Gly residues" evidence="2">
    <location>
        <begin position="525"/>
        <end position="536"/>
    </location>
</feature>
<feature type="compositionally biased region" description="Low complexity" evidence="2">
    <location>
        <begin position="184"/>
        <end position="202"/>
    </location>
</feature>
<dbReference type="InterPro" id="IPR011009">
    <property type="entry name" value="Kinase-like_dom_sf"/>
</dbReference>
<keyword evidence="4" id="KW-0418">Kinase</keyword>
<dbReference type="InterPro" id="IPR050249">
    <property type="entry name" value="Pseudomonas-type_ThrB"/>
</dbReference>
<dbReference type="PANTHER" id="PTHR21064:SF6">
    <property type="entry name" value="AMINOGLYCOSIDE PHOSPHOTRANSFERASE DOMAIN-CONTAINING PROTEIN"/>
    <property type="match status" value="1"/>
</dbReference>
<dbReference type="Pfam" id="PF01636">
    <property type="entry name" value="APH"/>
    <property type="match status" value="1"/>
</dbReference>
<dbReference type="AlphaFoldDB" id="A0A853AD62"/>
<dbReference type="InterPro" id="IPR002575">
    <property type="entry name" value="Aminoglycoside_PTrfase"/>
</dbReference>
<dbReference type="SUPFAM" id="SSF56112">
    <property type="entry name" value="Protein kinase-like (PK-like)"/>
    <property type="match status" value="2"/>
</dbReference>
<evidence type="ECO:0000313" key="5">
    <source>
        <dbReference type="Proteomes" id="UP000567795"/>
    </source>
</evidence>
<comment type="caution">
    <text evidence="4">The sequence shown here is derived from an EMBL/GenBank/DDBJ whole genome shotgun (WGS) entry which is preliminary data.</text>
</comment>
<feature type="compositionally biased region" description="Low complexity" evidence="2">
    <location>
        <begin position="511"/>
        <end position="524"/>
    </location>
</feature>
<feature type="region of interest" description="Disordered" evidence="2">
    <location>
        <begin position="476"/>
        <end position="536"/>
    </location>
</feature>
<feature type="compositionally biased region" description="Pro residues" evidence="2">
    <location>
        <begin position="64"/>
        <end position="73"/>
    </location>
</feature>
<evidence type="ECO:0000313" key="4">
    <source>
        <dbReference type="EMBL" id="NYI08272.1"/>
    </source>
</evidence>
<dbReference type="PANTHER" id="PTHR21064">
    <property type="entry name" value="AMINOGLYCOSIDE PHOSPHOTRANSFERASE DOMAIN-CONTAINING PROTEIN-RELATED"/>
    <property type="match status" value="1"/>
</dbReference>
<dbReference type="RefSeq" id="WP_179817118.1">
    <property type="nucleotide sequence ID" value="NZ_JACBZD010000002.1"/>
</dbReference>
<feature type="compositionally biased region" description="Low complexity" evidence="2">
    <location>
        <begin position="491"/>
        <end position="503"/>
    </location>
</feature>
<dbReference type="GO" id="GO:0004413">
    <property type="term" value="F:homoserine kinase activity"/>
    <property type="evidence" value="ECO:0007669"/>
    <property type="project" value="TreeGrafter"/>
</dbReference>
<evidence type="ECO:0000256" key="2">
    <source>
        <dbReference type="SAM" id="MobiDB-lite"/>
    </source>
</evidence>
<feature type="domain" description="Aminoglycoside phosphotransferase" evidence="3">
    <location>
        <begin position="121"/>
        <end position="409"/>
    </location>
</feature>
<dbReference type="Proteomes" id="UP000567795">
    <property type="component" value="Unassembled WGS sequence"/>
</dbReference>
<proteinExistence type="inferred from homology"/>
<feature type="region of interest" description="Disordered" evidence="2">
    <location>
        <begin position="159"/>
        <end position="202"/>
    </location>
</feature>
<keyword evidence="5" id="KW-1185">Reference proteome</keyword>
<evidence type="ECO:0000259" key="3">
    <source>
        <dbReference type="Pfam" id="PF01636"/>
    </source>
</evidence>